<reference evidence="1 2" key="1">
    <citation type="submission" date="2018-06" db="EMBL/GenBank/DDBJ databases">
        <title>Comparative genomics reveals the genomic features of Rhizophagus irregularis, R. cerebriforme, R. diaphanum and Gigaspora rosea, and their symbiotic lifestyle signature.</title>
        <authorList>
            <person name="Morin E."/>
            <person name="San Clemente H."/>
            <person name="Chen E.C.H."/>
            <person name="De La Providencia I."/>
            <person name="Hainaut M."/>
            <person name="Kuo A."/>
            <person name="Kohler A."/>
            <person name="Murat C."/>
            <person name="Tang N."/>
            <person name="Roy S."/>
            <person name="Loubradou J."/>
            <person name="Henrissat B."/>
            <person name="Grigoriev I.V."/>
            <person name="Corradi N."/>
            <person name="Roux C."/>
            <person name="Martin F.M."/>
        </authorList>
    </citation>
    <scope>NUCLEOTIDE SEQUENCE [LARGE SCALE GENOMIC DNA]</scope>
    <source>
        <strain evidence="1 2">DAOM 194757</strain>
    </source>
</reference>
<name>A0A397TVK2_9GLOM</name>
<proteinExistence type="predicted"/>
<dbReference type="OrthoDB" id="2370036at2759"/>
<gene>
    <name evidence="1" type="ORF">C2G38_1112048</name>
</gene>
<feature type="non-terminal residue" evidence="1">
    <location>
        <position position="1"/>
    </location>
</feature>
<dbReference type="EMBL" id="QKWP01003671">
    <property type="protein sequence ID" value="RIB00747.1"/>
    <property type="molecule type" value="Genomic_DNA"/>
</dbReference>
<dbReference type="AlphaFoldDB" id="A0A397TVK2"/>
<evidence type="ECO:0000313" key="2">
    <source>
        <dbReference type="Proteomes" id="UP000266673"/>
    </source>
</evidence>
<accession>A0A397TVK2</accession>
<sequence length="180" mass="20471">QNYGYEDLWTGVSVTNNHQIYVLISINTVHNNYNNLIIAGENHSNTILDNFMTVEGDHINAIQGDLDNLTNVEDYLVENYDDSIDVECLADIYDDPMGVEHLATIYYNPMDVEEECLATIYDNPTNVEEECLSIIYDNPTNVEEECLTTDTTDIEKNITQNDNINFIEELNINVGNSFSL</sequence>
<dbReference type="Proteomes" id="UP000266673">
    <property type="component" value="Unassembled WGS sequence"/>
</dbReference>
<organism evidence="1 2">
    <name type="scientific">Gigaspora rosea</name>
    <dbReference type="NCBI Taxonomy" id="44941"/>
    <lineage>
        <taxon>Eukaryota</taxon>
        <taxon>Fungi</taxon>
        <taxon>Fungi incertae sedis</taxon>
        <taxon>Mucoromycota</taxon>
        <taxon>Glomeromycotina</taxon>
        <taxon>Glomeromycetes</taxon>
        <taxon>Diversisporales</taxon>
        <taxon>Gigasporaceae</taxon>
        <taxon>Gigaspora</taxon>
    </lineage>
</organism>
<comment type="caution">
    <text evidence="1">The sequence shown here is derived from an EMBL/GenBank/DDBJ whole genome shotgun (WGS) entry which is preliminary data.</text>
</comment>
<evidence type="ECO:0000313" key="1">
    <source>
        <dbReference type="EMBL" id="RIB00747.1"/>
    </source>
</evidence>
<keyword evidence="2" id="KW-1185">Reference proteome</keyword>
<protein>
    <submittedName>
        <fullName evidence="1">Uncharacterized protein</fullName>
    </submittedName>
</protein>